<dbReference type="EMBL" id="KN833348">
    <property type="protein sequence ID" value="KIM71354.1"/>
    <property type="molecule type" value="Genomic_DNA"/>
</dbReference>
<dbReference type="OrthoDB" id="8300214at2759"/>
<dbReference type="InParanoid" id="A0A0C3ETD9"/>
<dbReference type="InterPro" id="IPR029063">
    <property type="entry name" value="SAM-dependent_MTases_sf"/>
</dbReference>
<evidence type="ECO:0000313" key="1">
    <source>
        <dbReference type="EMBL" id="KIM71354.1"/>
    </source>
</evidence>
<dbReference type="HOGENOM" id="CLU_1251097_0_0_1"/>
<organism evidence="1 2">
    <name type="scientific">Piloderma croceum (strain F 1598)</name>
    <dbReference type="NCBI Taxonomy" id="765440"/>
    <lineage>
        <taxon>Eukaryota</taxon>
        <taxon>Fungi</taxon>
        <taxon>Dikarya</taxon>
        <taxon>Basidiomycota</taxon>
        <taxon>Agaricomycotina</taxon>
        <taxon>Agaricomycetes</taxon>
        <taxon>Agaricomycetidae</taxon>
        <taxon>Atheliales</taxon>
        <taxon>Atheliaceae</taxon>
        <taxon>Piloderma</taxon>
    </lineage>
</organism>
<keyword evidence="2" id="KW-1185">Reference proteome</keyword>
<reference evidence="1 2" key="1">
    <citation type="submission" date="2014-04" db="EMBL/GenBank/DDBJ databases">
        <authorList>
            <consortium name="DOE Joint Genome Institute"/>
            <person name="Kuo A."/>
            <person name="Tarkka M."/>
            <person name="Buscot F."/>
            <person name="Kohler A."/>
            <person name="Nagy L.G."/>
            <person name="Floudas D."/>
            <person name="Copeland A."/>
            <person name="Barry K.W."/>
            <person name="Cichocki N."/>
            <person name="Veneault-Fourrey C."/>
            <person name="LaButti K."/>
            <person name="Lindquist E.A."/>
            <person name="Lipzen A."/>
            <person name="Lundell T."/>
            <person name="Morin E."/>
            <person name="Murat C."/>
            <person name="Sun H."/>
            <person name="Tunlid A."/>
            <person name="Henrissat B."/>
            <person name="Grigoriev I.V."/>
            <person name="Hibbett D.S."/>
            <person name="Martin F."/>
            <person name="Nordberg H.P."/>
            <person name="Cantor M.N."/>
            <person name="Hua S.X."/>
        </authorList>
    </citation>
    <scope>NUCLEOTIDE SEQUENCE [LARGE SCALE GENOMIC DNA]</scope>
    <source>
        <strain evidence="1 2">F 1598</strain>
    </source>
</reference>
<protein>
    <submittedName>
        <fullName evidence="1">Uncharacterized protein</fullName>
    </submittedName>
</protein>
<dbReference type="Proteomes" id="UP000054166">
    <property type="component" value="Unassembled WGS sequence"/>
</dbReference>
<dbReference type="Gene3D" id="3.40.50.150">
    <property type="entry name" value="Vaccinia Virus protein VP39"/>
    <property type="match status" value="1"/>
</dbReference>
<sequence length="221" mass="24870">MQNIAAGHLRVLTPSHVYNFPAPSVQNNNAPGLKSELRVVSDAFWIRLYTMGDLGFAEAYIYGDVEIEVDDLVLVFHIFILNRENLSNINSKLSYLFTLPQKLSSYRCLNTIGNSRSNTAHYDISNEMFAGFLSEDMTYSCAIFPDLDRDVKSTVTDHGGWSGNQGLTSISTQPVGFEIVPSHSAPSSNHLRDELHEGQLRKLNHILYHFDRVFRGCDALR</sequence>
<dbReference type="STRING" id="765440.A0A0C3ETD9"/>
<proteinExistence type="predicted"/>
<reference evidence="2" key="2">
    <citation type="submission" date="2015-01" db="EMBL/GenBank/DDBJ databases">
        <title>Evolutionary Origins and Diversification of the Mycorrhizal Mutualists.</title>
        <authorList>
            <consortium name="DOE Joint Genome Institute"/>
            <consortium name="Mycorrhizal Genomics Consortium"/>
            <person name="Kohler A."/>
            <person name="Kuo A."/>
            <person name="Nagy L.G."/>
            <person name="Floudas D."/>
            <person name="Copeland A."/>
            <person name="Barry K.W."/>
            <person name="Cichocki N."/>
            <person name="Veneault-Fourrey C."/>
            <person name="LaButti K."/>
            <person name="Lindquist E.A."/>
            <person name="Lipzen A."/>
            <person name="Lundell T."/>
            <person name="Morin E."/>
            <person name="Murat C."/>
            <person name="Riley R."/>
            <person name="Ohm R."/>
            <person name="Sun H."/>
            <person name="Tunlid A."/>
            <person name="Henrissat B."/>
            <person name="Grigoriev I.V."/>
            <person name="Hibbett D.S."/>
            <person name="Martin F."/>
        </authorList>
    </citation>
    <scope>NUCLEOTIDE SEQUENCE [LARGE SCALE GENOMIC DNA]</scope>
    <source>
        <strain evidence="2">F 1598</strain>
    </source>
</reference>
<dbReference type="SUPFAM" id="SSF53335">
    <property type="entry name" value="S-adenosyl-L-methionine-dependent methyltransferases"/>
    <property type="match status" value="1"/>
</dbReference>
<gene>
    <name evidence="1" type="ORF">PILCRDRAFT_830394</name>
</gene>
<dbReference type="AlphaFoldDB" id="A0A0C3ETD9"/>
<dbReference type="InterPro" id="IPR050723">
    <property type="entry name" value="CFA/CMAS"/>
</dbReference>
<accession>A0A0C3ETD9</accession>
<dbReference type="PANTHER" id="PTHR43667:SF2">
    <property type="entry name" value="FATTY ACID C-METHYL TRANSFERASE"/>
    <property type="match status" value="1"/>
</dbReference>
<dbReference type="Pfam" id="PF02353">
    <property type="entry name" value="CMAS"/>
    <property type="match status" value="1"/>
</dbReference>
<dbReference type="PANTHER" id="PTHR43667">
    <property type="entry name" value="CYCLOPROPANE-FATTY-ACYL-PHOSPHOLIPID SYNTHASE"/>
    <property type="match status" value="1"/>
</dbReference>
<name>A0A0C3ETD9_PILCF</name>
<evidence type="ECO:0000313" key="2">
    <source>
        <dbReference type="Proteomes" id="UP000054166"/>
    </source>
</evidence>